<evidence type="ECO:0000313" key="2">
    <source>
        <dbReference type="EMBL" id="OGL52804.1"/>
    </source>
</evidence>
<dbReference type="PANTHER" id="PTHR35004">
    <property type="entry name" value="TRANSPOSASE RV3428C-RELATED"/>
    <property type="match status" value="1"/>
</dbReference>
<dbReference type="InterPro" id="IPR036397">
    <property type="entry name" value="RNaseH_sf"/>
</dbReference>
<dbReference type="GO" id="GO:0015074">
    <property type="term" value="P:DNA integration"/>
    <property type="evidence" value="ECO:0007669"/>
    <property type="project" value="InterPro"/>
</dbReference>
<reference evidence="2 3" key="1">
    <citation type="journal article" date="2016" name="Nat. Commun.">
        <title>Thousands of microbial genomes shed light on interconnected biogeochemical processes in an aquifer system.</title>
        <authorList>
            <person name="Anantharaman K."/>
            <person name="Brown C.T."/>
            <person name="Hug L.A."/>
            <person name="Sharon I."/>
            <person name="Castelle C.J."/>
            <person name="Probst A.J."/>
            <person name="Thomas B.C."/>
            <person name="Singh A."/>
            <person name="Wilkins M.J."/>
            <person name="Karaoz U."/>
            <person name="Brodie E.L."/>
            <person name="Williams K.H."/>
            <person name="Hubbard S.S."/>
            <person name="Banfield J.F."/>
        </authorList>
    </citation>
    <scope>NUCLEOTIDE SEQUENCE [LARGE SCALE GENOMIC DNA]</scope>
</reference>
<dbReference type="InterPro" id="IPR047797">
    <property type="entry name" value="ISNCY_transpos"/>
</dbReference>
<dbReference type="Proteomes" id="UP000178082">
    <property type="component" value="Unassembled WGS sequence"/>
</dbReference>
<dbReference type="PROSITE" id="PS50994">
    <property type="entry name" value="INTEGRASE"/>
    <property type="match status" value="1"/>
</dbReference>
<dbReference type="AlphaFoldDB" id="A0A1F7SHU7"/>
<accession>A0A1F7SHU7</accession>
<dbReference type="GO" id="GO:0003676">
    <property type="term" value="F:nucleic acid binding"/>
    <property type="evidence" value="ECO:0007669"/>
    <property type="project" value="InterPro"/>
</dbReference>
<dbReference type="InterPro" id="IPR012337">
    <property type="entry name" value="RNaseH-like_sf"/>
</dbReference>
<dbReference type="InterPro" id="IPR001584">
    <property type="entry name" value="Integrase_cat-core"/>
</dbReference>
<gene>
    <name evidence="2" type="ORF">A3G31_00195</name>
</gene>
<proteinExistence type="predicted"/>
<protein>
    <recommendedName>
        <fullName evidence="1">Integrase catalytic domain-containing protein</fullName>
    </recommendedName>
</protein>
<name>A0A1F7SHU7_9BACT</name>
<dbReference type="InterPro" id="IPR009057">
    <property type="entry name" value="Homeodomain-like_sf"/>
</dbReference>
<sequence>MAGKDIIMATQEELKRLHVVQKVLEGSLKQIEAAEILWLSGRQVRRIVRRVKREGDRGIIHRSRGKPSNRRLPDETKEMVIGFYRQKYKDFGPTLFSEKLLELDGLKISDETLRNWLIEDGAWVKGRKNRIHRQWRERKGHFGEMLQMDGSHHDWLEGRGPKIVLMGCIDDATSNIFGRFYEYEGTIPAMDSFKGYTGLYGIPSSIYIDRHTTYKSNARPTIEDDLNGRCPLSQFERAMKELGARVIHALSPQAKGRIERLFKTLQDRLVKEMRLKGINTMDEANRFLKGYIKRHNKRFSIEAAEKEDLHRPLPKDFDLDGVLCVKTKRALRNDFTVAHDRKLYQVTHPVNTKDVVVQERPDGRMLITHNGRVLGFKEIQTKPQKEKPLKPFKIKKKYIPPKNHPWRKCPVLQKQDISTLAKTGHF</sequence>
<comment type="caution">
    <text evidence="2">The sequence shown here is derived from an EMBL/GenBank/DDBJ whole genome shotgun (WGS) entry which is preliminary data.</text>
</comment>
<dbReference type="STRING" id="1817883.A3G31_00195"/>
<evidence type="ECO:0000313" key="3">
    <source>
        <dbReference type="Proteomes" id="UP000178082"/>
    </source>
</evidence>
<feature type="domain" description="Integrase catalytic" evidence="1">
    <location>
        <begin position="135"/>
        <end position="322"/>
    </location>
</feature>
<dbReference type="SUPFAM" id="SSF46689">
    <property type="entry name" value="Homeodomain-like"/>
    <property type="match status" value="1"/>
</dbReference>
<dbReference type="Pfam" id="PF13565">
    <property type="entry name" value="HTH_32"/>
    <property type="match status" value="1"/>
</dbReference>
<dbReference type="EMBL" id="MGDI01000029">
    <property type="protein sequence ID" value="OGL52804.1"/>
    <property type="molecule type" value="Genomic_DNA"/>
</dbReference>
<dbReference type="Gene3D" id="3.30.420.10">
    <property type="entry name" value="Ribonuclease H-like superfamily/Ribonuclease H"/>
    <property type="match status" value="1"/>
</dbReference>
<dbReference type="NCBIfam" id="NF033594">
    <property type="entry name" value="transpos_ISNCY_2"/>
    <property type="match status" value="1"/>
</dbReference>
<dbReference type="PANTHER" id="PTHR35004:SF7">
    <property type="entry name" value="INTEGRASE PROTEIN"/>
    <property type="match status" value="1"/>
</dbReference>
<evidence type="ECO:0000259" key="1">
    <source>
        <dbReference type="PROSITE" id="PS50994"/>
    </source>
</evidence>
<dbReference type="SUPFAM" id="SSF53098">
    <property type="entry name" value="Ribonuclease H-like"/>
    <property type="match status" value="1"/>
</dbReference>
<organism evidence="2 3">
    <name type="scientific">Candidatus Schekmanbacteria bacterium RIFCSPLOWO2_12_FULL_38_15</name>
    <dbReference type="NCBI Taxonomy" id="1817883"/>
    <lineage>
        <taxon>Bacteria</taxon>
        <taxon>Candidatus Schekmaniibacteriota</taxon>
    </lineage>
</organism>